<keyword evidence="3" id="KW-1185">Reference proteome</keyword>
<accession>A0AAD5V0Y8</accession>
<dbReference type="Proteomes" id="UP001212997">
    <property type="component" value="Unassembled WGS sequence"/>
</dbReference>
<name>A0AAD5V0Y8_9APHY</name>
<evidence type="ECO:0000313" key="3">
    <source>
        <dbReference type="Proteomes" id="UP001212997"/>
    </source>
</evidence>
<comment type="caution">
    <text evidence="2">The sequence shown here is derived from an EMBL/GenBank/DDBJ whole genome shotgun (WGS) entry which is preliminary data.</text>
</comment>
<sequence length="107" mass="11609">MAPSSSSTPSEEESHPFLTEDIEGAFKLEDKTDGSQGSARSTKITPLPKAQLASLCAVRLVDPIAFTQIFPYVNEMMEFLRVTEDHSKIGFYSGLVVGDACVSHNTV</sequence>
<feature type="region of interest" description="Disordered" evidence="1">
    <location>
        <begin position="1"/>
        <end position="22"/>
    </location>
</feature>
<evidence type="ECO:0000313" key="2">
    <source>
        <dbReference type="EMBL" id="KAJ3483332.1"/>
    </source>
</evidence>
<dbReference type="EMBL" id="JANAWD010000232">
    <property type="protein sequence ID" value="KAJ3483332.1"/>
    <property type="molecule type" value="Genomic_DNA"/>
</dbReference>
<organism evidence="2 3">
    <name type="scientific">Meripilus lineatus</name>
    <dbReference type="NCBI Taxonomy" id="2056292"/>
    <lineage>
        <taxon>Eukaryota</taxon>
        <taxon>Fungi</taxon>
        <taxon>Dikarya</taxon>
        <taxon>Basidiomycota</taxon>
        <taxon>Agaricomycotina</taxon>
        <taxon>Agaricomycetes</taxon>
        <taxon>Polyporales</taxon>
        <taxon>Meripilaceae</taxon>
        <taxon>Meripilus</taxon>
    </lineage>
</organism>
<proteinExistence type="predicted"/>
<gene>
    <name evidence="2" type="ORF">NLI96_g6383</name>
</gene>
<reference evidence="2" key="1">
    <citation type="submission" date="2022-07" db="EMBL/GenBank/DDBJ databases">
        <title>Genome Sequence of Physisporinus lineatus.</title>
        <authorList>
            <person name="Buettner E."/>
        </authorList>
    </citation>
    <scope>NUCLEOTIDE SEQUENCE</scope>
    <source>
        <strain evidence="2">VT162</strain>
    </source>
</reference>
<dbReference type="AlphaFoldDB" id="A0AAD5V0Y8"/>
<protein>
    <submittedName>
        <fullName evidence="2">Uncharacterized protein</fullName>
    </submittedName>
</protein>
<evidence type="ECO:0000256" key="1">
    <source>
        <dbReference type="SAM" id="MobiDB-lite"/>
    </source>
</evidence>